<keyword evidence="3" id="KW-0408">Iron</keyword>
<reference evidence="7" key="1">
    <citation type="submission" date="2017-08" db="EMBL/GenBank/DDBJ databases">
        <authorList>
            <person name="Polle J.E."/>
            <person name="Barry K."/>
            <person name="Cushman J."/>
            <person name="Schmutz J."/>
            <person name="Tran D."/>
            <person name="Hathwaick L.T."/>
            <person name="Yim W.C."/>
            <person name="Jenkins J."/>
            <person name="Mckie-Krisberg Z.M."/>
            <person name="Prochnik S."/>
            <person name="Lindquist E."/>
            <person name="Dockter R.B."/>
            <person name="Adam C."/>
            <person name="Molina H."/>
            <person name="Bunkerborg J."/>
            <person name="Jin E."/>
            <person name="Buchheim M."/>
            <person name="Magnuson J."/>
        </authorList>
    </citation>
    <scope>NUCLEOTIDE SEQUENCE</scope>
    <source>
        <strain evidence="7">CCAP 19/18</strain>
    </source>
</reference>
<dbReference type="Proteomes" id="UP000815325">
    <property type="component" value="Unassembled WGS sequence"/>
</dbReference>
<keyword evidence="1" id="KW-0001">2Fe-2S</keyword>
<evidence type="ECO:0000256" key="2">
    <source>
        <dbReference type="ARBA" id="ARBA00022723"/>
    </source>
</evidence>
<dbReference type="InterPro" id="IPR018967">
    <property type="entry name" value="FeS-contain_CDGSH-typ"/>
</dbReference>
<keyword evidence="8" id="KW-1185">Reference proteome</keyword>
<comment type="caution">
    <text evidence="7">The sequence shown here is derived from an EMBL/GenBank/DDBJ whole genome shotgun (WGS) entry which is preliminary data.</text>
</comment>
<evidence type="ECO:0000259" key="6">
    <source>
        <dbReference type="SMART" id="SM00704"/>
    </source>
</evidence>
<dbReference type="PANTHER" id="PTHR13680">
    <property type="entry name" value="CDGSH IRON-SULFUR DOMAIN-CONTAINING PROTEIN 1"/>
    <property type="match status" value="1"/>
</dbReference>
<dbReference type="EMBL" id="MU070082">
    <property type="protein sequence ID" value="KAF5830071.1"/>
    <property type="molecule type" value="Genomic_DNA"/>
</dbReference>
<evidence type="ECO:0000256" key="1">
    <source>
        <dbReference type="ARBA" id="ARBA00022714"/>
    </source>
</evidence>
<dbReference type="InterPro" id="IPR045131">
    <property type="entry name" value="CISD1/2"/>
</dbReference>
<dbReference type="PANTHER" id="PTHR13680:SF5">
    <property type="entry name" value="CDGSH IRON-SULFUR DOMAIN-CONTAINING PROTEIN 1"/>
    <property type="match status" value="1"/>
</dbReference>
<evidence type="ECO:0000256" key="3">
    <source>
        <dbReference type="ARBA" id="ARBA00023004"/>
    </source>
</evidence>
<dbReference type="InterPro" id="IPR042216">
    <property type="entry name" value="MitoNEET_CISD"/>
</dbReference>
<evidence type="ECO:0000256" key="5">
    <source>
        <dbReference type="ARBA" id="ARBA00034078"/>
    </source>
</evidence>
<gene>
    <name evidence="7" type="ORF">DUNSADRAFT_15071</name>
</gene>
<evidence type="ECO:0000256" key="4">
    <source>
        <dbReference type="ARBA" id="ARBA00023014"/>
    </source>
</evidence>
<feature type="domain" description="Iron-binding zinc finger CDGSH type" evidence="6">
    <location>
        <begin position="47"/>
        <end position="82"/>
    </location>
</feature>
<protein>
    <recommendedName>
        <fullName evidence="6">Iron-binding zinc finger CDGSH type domain-containing protein</fullName>
    </recommendedName>
</protein>
<proteinExistence type="predicted"/>
<evidence type="ECO:0000313" key="8">
    <source>
        <dbReference type="Proteomes" id="UP000815325"/>
    </source>
</evidence>
<keyword evidence="4" id="KW-0411">Iron-sulfur</keyword>
<organism evidence="7 8">
    <name type="scientific">Dunaliella salina</name>
    <name type="common">Green alga</name>
    <name type="synonym">Protococcus salinus</name>
    <dbReference type="NCBI Taxonomy" id="3046"/>
    <lineage>
        <taxon>Eukaryota</taxon>
        <taxon>Viridiplantae</taxon>
        <taxon>Chlorophyta</taxon>
        <taxon>core chlorophytes</taxon>
        <taxon>Chlorophyceae</taxon>
        <taxon>CS clade</taxon>
        <taxon>Chlamydomonadales</taxon>
        <taxon>Dunaliellaceae</taxon>
        <taxon>Dunaliella</taxon>
    </lineage>
</organism>
<comment type="cofactor">
    <cofactor evidence="5">
        <name>[2Fe-2S] cluster</name>
        <dbReference type="ChEBI" id="CHEBI:190135"/>
    </cofactor>
</comment>
<keyword evidence="2" id="KW-0479">Metal-binding</keyword>
<dbReference type="Pfam" id="PF09360">
    <property type="entry name" value="zf-CDGSH"/>
    <property type="match status" value="1"/>
</dbReference>
<accession>A0ABQ7G633</accession>
<sequence>MNMVKAGTLLPSRAAPARFVVVRAEAPAQAAHINKTIKKEEAKVVDVCVATAQEQKQVPYCRCWKSSTFPLCDATHAQHNKETGDNVGPLLVKKE</sequence>
<dbReference type="SMART" id="SM00704">
    <property type="entry name" value="ZnF_CDGSH"/>
    <property type="match status" value="1"/>
</dbReference>
<name>A0ABQ7G633_DUNSA</name>
<evidence type="ECO:0000313" key="7">
    <source>
        <dbReference type="EMBL" id="KAF5830071.1"/>
    </source>
</evidence>
<dbReference type="Gene3D" id="3.40.5.90">
    <property type="entry name" value="CDGSH iron-sulfur domain, mitoNEET-type"/>
    <property type="match status" value="1"/>
</dbReference>